<keyword evidence="4" id="KW-0378">Hydrolase</keyword>
<dbReference type="STRING" id="869209.Tresu_1281"/>
<feature type="domain" description="Endoribonuclease YicC-like C-terminal" evidence="7">
    <location>
        <begin position="172"/>
        <end position="289"/>
    </location>
</feature>
<dbReference type="eggNOG" id="COG1561">
    <property type="taxonomic scope" value="Bacteria"/>
</dbReference>
<dbReference type="NCBIfam" id="TIGR00255">
    <property type="entry name" value="YicC/YloC family endoribonuclease"/>
    <property type="match status" value="1"/>
</dbReference>
<dbReference type="RefSeq" id="WP_013701476.1">
    <property type="nucleotide sequence ID" value="NC_015385.1"/>
</dbReference>
<evidence type="ECO:0000313" key="8">
    <source>
        <dbReference type="EMBL" id="AEB14189.1"/>
    </source>
</evidence>
<dbReference type="Proteomes" id="UP000006852">
    <property type="component" value="Chromosome"/>
</dbReference>
<keyword evidence="3" id="KW-0255">Endonuclease</keyword>
<evidence type="ECO:0000256" key="2">
    <source>
        <dbReference type="ARBA" id="ARBA00022722"/>
    </source>
</evidence>
<name>F2NRV3_TRES6</name>
<dbReference type="GeneID" id="302998441"/>
<dbReference type="EMBL" id="CP002631">
    <property type="protein sequence ID" value="AEB14189.1"/>
    <property type="molecule type" value="Genomic_DNA"/>
</dbReference>
<evidence type="ECO:0000313" key="9">
    <source>
        <dbReference type="Proteomes" id="UP000006852"/>
    </source>
</evidence>
<evidence type="ECO:0000256" key="1">
    <source>
        <dbReference type="ARBA" id="ARBA00001968"/>
    </source>
</evidence>
<comment type="cofactor">
    <cofactor evidence="1">
        <name>a divalent metal cation</name>
        <dbReference type="ChEBI" id="CHEBI:60240"/>
    </cofactor>
</comment>
<evidence type="ECO:0000256" key="3">
    <source>
        <dbReference type="ARBA" id="ARBA00022759"/>
    </source>
</evidence>
<dbReference type="Pfam" id="PF08340">
    <property type="entry name" value="YicC-like_C"/>
    <property type="match status" value="1"/>
</dbReference>
<dbReference type="InterPro" id="IPR013551">
    <property type="entry name" value="YicC-like_C"/>
</dbReference>
<keyword evidence="9" id="KW-1185">Reference proteome</keyword>
<dbReference type="AlphaFoldDB" id="F2NRV3"/>
<gene>
    <name evidence="8" type="ordered locus">Tresu_1281</name>
</gene>
<dbReference type="GO" id="GO:0004521">
    <property type="term" value="F:RNA endonuclease activity"/>
    <property type="evidence" value="ECO:0007669"/>
    <property type="project" value="InterPro"/>
</dbReference>
<dbReference type="PANTHER" id="PTHR30636:SF3">
    <property type="entry name" value="UPF0701 PROTEIN YICC"/>
    <property type="match status" value="1"/>
</dbReference>
<dbReference type="Pfam" id="PF03755">
    <property type="entry name" value="YicC-like_N"/>
    <property type="match status" value="1"/>
</dbReference>
<evidence type="ECO:0000256" key="5">
    <source>
        <dbReference type="ARBA" id="ARBA00035648"/>
    </source>
</evidence>
<accession>F2NRV3</accession>
<comment type="similarity">
    <text evidence="5">Belongs to the YicC/YloC family.</text>
</comment>
<dbReference type="OrthoDB" id="9771229at2"/>
<evidence type="ECO:0000256" key="4">
    <source>
        <dbReference type="ARBA" id="ARBA00022801"/>
    </source>
</evidence>
<protein>
    <recommendedName>
        <fullName evidence="10">YicC-like domain-containing protein</fullName>
    </recommendedName>
</protein>
<feature type="domain" description="Endoribonuclease YicC-like N-terminal" evidence="6">
    <location>
        <begin position="1"/>
        <end position="154"/>
    </location>
</feature>
<sequence>MNSMTGYGFKEAIVENTQISVEIKSVNSRFLDLSVNIPSFLNPLEARIRKTVSEKIVRGKIDLTIRVRDNNSTAKVSADPAAAKMYSDAILEIAKALGKSEVEIPLSLIVSQEGVLNVSHEYDAESYWKKIEGVFSEVLSQFIEDRKREGENLKSDLLEKLSTLDECAAFFKKWQPEMEKRFREQISAKFHELLSDKADENRIMSETAAMIVKYTINEEIIRLQSHLQALRKEINENPIPGKKIDFICQEANREINTIGSKNQFTEVGEKVIDAKNALENIREQGKNIE</sequence>
<dbReference type="KEGG" id="tsu:Tresu_1281"/>
<proteinExistence type="inferred from homology"/>
<dbReference type="HOGENOM" id="CLU_076609_1_0_12"/>
<dbReference type="GO" id="GO:0016787">
    <property type="term" value="F:hydrolase activity"/>
    <property type="evidence" value="ECO:0007669"/>
    <property type="project" value="UniProtKB-KW"/>
</dbReference>
<evidence type="ECO:0008006" key="10">
    <source>
        <dbReference type="Google" id="ProtNLM"/>
    </source>
</evidence>
<reference evidence="8 9" key="1">
    <citation type="journal article" date="2011" name="Stand. Genomic Sci.">
        <title>Complete genome sequence of Treponema succinifaciens type strain (6091).</title>
        <authorList>
            <person name="Han C."/>
            <person name="Gronow S."/>
            <person name="Teshima H."/>
            <person name="Lapidus A."/>
            <person name="Nolan M."/>
            <person name="Lucas S."/>
            <person name="Hammon N."/>
            <person name="Deshpande S."/>
            <person name="Cheng J.F."/>
            <person name="Zeytun A."/>
            <person name="Tapia R."/>
            <person name="Goodwin L."/>
            <person name="Pitluck S."/>
            <person name="Liolios K."/>
            <person name="Pagani I."/>
            <person name="Ivanova N."/>
            <person name="Mavromatis K."/>
            <person name="Mikhailova N."/>
            <person name="Huntemann M."/>
            <person name="Pati A."/>
            <person name="Chen A."/>
            <person name="Palaniappan K."/>
            <person name="Land M."/>
            <person name="Hauser L."/>
            <person name="Brambilla E.M."/>
            <person name="Rohde M."/>
            <person name="Goker M."/>
            <person name="Woyke T."/>
            <person name="Bristow J."/>
            <person name="Eisen J.A."/>
            <person name="Markowitz V."/>
            <person name="Hugenholtz P."/>
            <person name="Kyrpides N.C."/>
            <person name="Klenk H.P."/>
            <person name="Detter J.C."/>
        </authorList>
    </citation>
    <scope>NUCLEOTIDE SEQUENCE [LARGE SCALE GENOMIC DNA]</scope>
    <source>
        <strain evidence="9">ATCC 33096 / DSM 2489 / 6091</strain>
    </source>
</reference>
<evidence type="ECO:0000259" key="7">
    <source>
        <dbReference type="Pfam" id="PF08340"/>
    </source>
</evidence>
<evidence type="ECO:0000259" key="6">
    <source>
        <dbReference type="Pfam" id="PF03755"/>
    </source>
</evidence>
<organism evidence="8 9">
    <name type="scientific">Treponema succinifaciens (strain ATCC 33096 / DSM 2489 / 6091)</name>
    <dbReference type="NCBI Taxonomy" id="869209"/>
    <lineage>
        <taxon>Bacteria</taxon>
        <taxon>Pseudomonadati</taxon>
        <taxon>Spirochaetota</taxon>
        <taxon>Spirochaetia</taxon>
        <taxon>Spirochaetales</taxon>
        <taxon>Treponemataceae</taxon>
        <taxon>Treponema</taxon>
    </lineage>
</organism>
<reference evidence="9" key="2">
    <citation type="submission" date="2011-04" db="EMBL/GenBank/DDBJ databases">
        <title>The complete genome of chromosome of Treponema succinifaciens DSM 2489.</title>
        <authorList>
            <person name="Lucas S."/>
            <person name="Copeland A."/>
            <person name="Lapidus A."/>
            <person name="Bruce D."/>
            <person name="Goodwin L."/>
            <person name="Pitluck S."/>
            <person name="Peters L."/>
            <person name="Kyrpides N."/>
            <person name="Mavromatis K."/>
            <person name="Ivanova N."/>
            <person name="Ovchinnikova G."/>
            <person name="Teshima H."/>
            <person name="Detter J.C."/>
            <person name="Tapia R."/>
            <person name="Han C."/>
            <person name="Land M."/>
            <person name="Hauser L."/>
            <person name="Markowitz V."/>
            <person name="Cheng J.-F."/>
            <person name="Hugenholtz P."/>
            <person name="Woyke T."/>
            <person name="Wu D."/>
            <person name="Gronow S."/>
            <person name="Wellnitz S."/>
            <person name="Brambilla E."/>
            <person name="Klenk H.-P."/>
            <person name="Eisen J.A."/>
        </authorList>
    </citation>
    <scope>NUCLEOTIDE SEQUENCE [LARGE SCALE GENOMIC DNA]</scope>
    <source>
        <strain evidence="9">ATCC 33096 / DSM 2489 / 6091</strain>
    </source>
</reference>
<dbReference type="InterPro" id="IPR005229">
    <property type="entry name" value="YicC/YloC-like"/>
</dbReference>
<dbReference type="PANTHER" id="PTHR30636">
    <property type="entry name" value="UPF0701 PROTEIN YICC"/>
    <property type="match status" value="1"/>
</dbReference>
<keyword evidence="2" id="KW-0540">Nuclease</keyword>
<dbReference type="InterPro" id="IPR013527">
    <property type="entry name" value="YicC-like_N"/>
</dbReference>